<comment type="catalytic activity">
    <reaction evidence="11 13">
        <text>ATP + H2O = ADP + phosphate + H(+)</text>
        <dbReference type="Rhea" id="RHEA:13065"/>
        <dbReference type="ChEBI" id="CHEBI:15377"/>
        <dbReference type="ChEBI" id="CHEBI:15378"/>
        <dbReference type="ChEBI" id="CHEBI:30616"/>
        <dbReference type="ChEBI" id="CHEBI:43474"/>
        <dbReference type="ChEBI" id="CHEBI:456216"/>
        <dbReference type="EC" id="5.6.2.4"/>
    </reaction>
</comment>
<comment type="catalytic activity">
    <reaction evidence="10">
        <text>Couples ATP hydrolysis with the unwinding of duplex DNA by translocating in the 3'-5' direction.</text>
        <dbReference type="EC" id="5.6.2.4"/>
    </reaction>
</comment>
<keyword evidence="3" id="KW-0227">DNA damage</keyword>
<dbReference type="Gene3D" id="3.40.50.300">
    <property type="entry name" value="P-loop containing nucleotide triphosphate hydrolases"/>
    <property type="match status" value="2"/>
</dbReference>
<dbReference type="Proteomes" id="UP000694460">
    <property type="component" value="Unassembled WGS sequence"/>
</dbReference>
<keyword evidence="2 12" id="KW-0547">Nucleotide-binding</keyword>
<evidence type="ECO:0000256" key="2">
    <source>
        <dbReference type="ARBA" id="ARBA00022741"/>
    </source>
</evidence>
<dbReference type="InterPro" id="IPR014016">
    <property type="entry name" value="UvrD-like_ATP-bd"/>
</dbReference>
<dbReference type="Gene3D" id="1.10.486.10">
    <property type="entry name" value="PCRA, domain 4"/>
    <property type="match status" value="1"/>
</dbReference>
<organism evidence="17 18">
    <name type="scientific">Mycolicibacterium lutetiense</name>
    <dbReference type="NCBI Taxonomy" id="1641992"/>
    <lineage>
        <taxon>Bacteria</taxon>
        <taxon>Bacillati</taxon>
        <taxon>Actinomycetota</taxon>
        <taxon>Actinomycetes</taxon>
        <taxon>Mycobacteriales</taxon>
        <taxon>Mycobacteriaceae</taxon>
        <taxon>Mycolicibacterium</taxon>
    </lineage>
</organism>
<dbReference type="Pfam" id="PF00580">
    <property type="entry name" value="UvrD-helicase"/>
    <property type="match status" value="1"/>
</dbReference>
<dbReference type="InterPro" id="IPR014017">
    <property type="entry name" value="DNA_helicase_UvrD-like_C"/>
</dbReference>
<evidence type="ECO:0000256" key="12">
    <source>
        <dbReference type="PROSITE-ProRule" id="PRU00560"/>
    </source>
</evidence>
<dbReference type="InterPro" id="IPR000212">
    <property type="entry name" value="DNA_helicase_UvrD/REP"/>
</dbReference>
<dbReference type="PANTHER" id="PTHR11070">
    <property type="entry name" value="UVRD / RECB / PCRA DNA HELICASE FAMILY MEMBER"/>
    <property type="match status" value="1"/>
</dbReference>
<dbReference type="RefSeq" id="WP_209912818.1">
    <property type="nucleotide sequence ID" value="NZ_JAGIOP010000001.1"/>
</dbReference>
<feature type="domain" description="UvrD-like helicase C-terminal" evidence="16">
    <location>
        <begin position="308"/>
        <end position="605"/>
    </location>
</feature>
<dbReference type="PROSITE" id="PS51198">
    <property type="entry name" value="UVRD_HELICASE_ATP_BIND"/>
    <property type="match status" value="1"/>
</dbReference>
<dbReference type="InterPro" id="IPR027417">
    <property type="entry name" value="P-loop_NTPase"/>
</dbReference>
<comment type="similarity">
    <text evidence="1 13">Belongs to the helicase family. UvrD subfamily.</text>
</comment>
<accession>A0ABS4ZLH2</accession>
<evidence type="ECO:0000256" key="5">
    <source>
        <dbReference type="ARBA" id="ARBA00022806"/>
    </source>
</evidence>
<keyword evidence="4 12" id="KW-0378">Hydrolase</keyword>
<gene>
    <name evidence="17" type="ORF">JOF57_000230</name>
</gene>
<dbReference type="InterPro" id="IPR005751">
    <property type="entry name" value="ATP-dep_DNA_helicase_PcrA"/>
</dbReference>
<protein>
    <recommendedName>
        <fullName evidence="13">ATP-dependent DNA helicase</fullName>
        <ecNumber evidence="13">5.6.2.4</ecNumber>
    </recommendedName>
</protein>
<feature type="domain" description="UvrD-like helicase ATP-binding" evidence="15">
    <location>
        <begin position="15"/>
        <end position="307"/>
    </location>
</feature>
<evidence type="ECO:0000256" key="6">
    <source>
        <dbReference type="ARBA" id="ARBA00022840"/>
    </source>
</evidence>
<name>A0ABS4ZLH2_9MYCO</name>
<evidence type="ECO:0000256" key="4">
    <source>
        <dbReference type="ARBA" id="ARBA00022801"/>
    </source>
</evidence>
<feature type="binding site" evidence="12">
    <location>
        <begin position="36"/>
        <end position="43"/>
    </location>
    <ligand>
        <name>ATP</name>
        <dbReference type="ChEBI" id="CHEBI:30616"/>
    </ligand>
</feature>
<dbReference type="EMBL" id="JAGIOP010000001">
    <property type="protein sequence ID" value="MBP2450345.1"/>
    <property type="molecule type" value="Genomic_DNA"/>
</dbReference>
<dbReference type="EC" id="5.6.2.4" evidence="13"/>
<dbReference type="CDD" id="cd17932">
    <property type="entry name" value="DEXQc_UvrD"/>
    <property type="match status" value="1"/>
</dbReference>
<evidence type="ECO:0000256" key="9">
    <source>
        <dbReference type="ARBA" id="ARBA00023235"/>
    </source>
</evidence>
<evidence type="ECO:0000256" key="7">
    <source>
        <dbReference type="ARBA" id="ARBA00023125"/>
    </source>
</evidence>
<evidence type="ECO:0000256" key="11">
    <source>
        <dbReference type="ARBA" id="ARBA00048988"/>
    </source>
</evidence>
<proteinExistence type="inferred from homology"/>
<evidence type="ECO:0000256" key="13">
    <source>
        <dbReference type="RuleBase" id="RU364053"/>
    </source>
</evidence>
<evidence type="ECO:0000256" key="14">
    <source>
        <dbReference type="SAM" id="MobiDB-lite"/>
    </source>
</evidence>
<evidence type="ECO:0000259" key="16">
    <source>
        <dbReference type="PROSITE" id="PS51217"/>
    </source>
</evidence>
<dbReference type="PROSITE" id="PS51217">
    <property type="entry name" value="UVRD_HELICASE_CTER"/>
    <property type="match status" value="1"/>
</dbReference>
<evidence type="ECO:0000256" key="10">
    <source>
        <dbReference type="ARBA" id="ARBA00034617"/>
    </source>
</evidence>
<dbReference type="PANTHER" id="PTHR11070:SF2">
    <property type="entry name" value="ATP-DEPENDENT DNA HELICASE SRS2"/>
    <property type="match status" value="1"/>
</dbReference>
<dbReference type="SUPFAM" id="SSF52540">
    <property type="entry name" value="P-loop containing nucleoside triphosphate hydrolases"/>
    <property type="match status" value="1"/>
</dbReference>
<dbReference type="Gene3D" id="1.10.10.160">
    <property type="match status" value="1"/>
</dbReference>
<dbReference type="Pfam" id="PF13361">
    <property type="entry name" value="UvrD_C"/>
    <property type="match status" value="1"/>
</dbReference>
<keyword evidence="7 13" id="KW-0238">DNA-binding</keyword>
<dbReference type="GO" id="GO:0016787">
    <property type="term" value="F:hydrolase activity"/>
    <property type="evidence" value="ECO:0007669"/>
    <property type="project" value="UniProtKB-KW"/>
</dbReference>
<dbReference type="CDD" id="cd18807">
    <property type="entry name" value="SF1_C_UvrD"/>
    <property type="match status" value="2"/>
</dbReference>
<comment type="caution">
    <text evidence="17">The sequence shown here is derived from an EMBL/GenBank/DDBJ whole genome shotgun (WGS) entry which is preliminary data.</text>
</comment>
<keyword evidence="8" id="KW-0234">DNA repair</keyword>
<reference evidence="17 18" key="1">
    <citation type="submission" date="2021-03" db="EMBL/GenBank/DDBJ databases">
        <title>Sequencing the genomes of 1000 actinobacteria strains.</title>
        <authorList>
            <person name="Klenk H.-P."/>
        </authorList>
    </citation>
    <scope>NUCLEOTIDE SEQUENCE [LARGE SCALE GENOMIC DNA]</scope>
    <source>
        <strain evidence="17 18">DSM 46713</strain>
    </source>
</reference>
<evidence type="ECO:0000259" key="15">
    <source>
        <dbReference type="PROSITE" id="PS51198"/>
    </source>
</evidence>
<evidence type="ECO:0000313" key="18">
    <source>
        <dbReference type="Proteomes" id="UP000694460"/>
    </source>
</evidence>
<keyword evidence="6 12" id="KW-0067">ATP-binding</keyword>
<evidence type="ECO:0000256" key="3">
    <source>
        <dbReference type="ARBA" id="ARBA00022763"/>
    </source>
</evidence>
<dbReference type="NCBIfam" id="TIGR01073">
    <property type="entry name" value="pcrA"/>
    <property type="match status" value="1"/>
</dbReference>
<feature type="region of interest" description="Disordered" evidence="14">
    <location>
        <begin position="688"/>
        <end position="731"/>
    </location>
</feature>
<evidence type="ECO:0000256" key="1">
    <source>
        <dbReference type="ARBA" id="ARBA00009922"/>
    </source>
</evidence>
<dbReference type="InterPro" id="IPR013986">
    <property type="entry name" value="DExx_box_DNA_helicase_dom_sf"/>
</dbReference>
<keyword evidence="9" id="KW-0413">Isomerase</keyword>
<keyword evidence="5 12" id="KW-0347">Helicase</keyword>
<evidence type="ECO:0000313" key="17">
    <source>
        <dbReference type="EMBL" id="MBP2450345.1"/>
    </source>
</evidence>
<evidence type="ECO:0000256" key="8">
    <source>
        <dbReference type="ARBA" id="ARBA00023204"/>
    </source>
</evidence>
<sequence>MTTSPVASEIDQLLDGLNPQQRQAVRHVGSPLLIVAGAGSGKTAVLTRRIAYLLAARDVGVGQILAITFTNKAAAEMRERVVGLVGPRARNMWVSTFHSTCVRILRNQASLLPGLNSNFSIYDSDDSRRLLMMIGKDMGLDTKRYSPRLLANGISNLKNELIGPEQAVAEASEAAEEMAGVIAQVYGEYQRRLRAANALDFDDLIGETVGILQVFPQIAQYYRRRFRHILVDEYQDTNHAQYTLVRELVGHHLDETEGVAASELCVVGDADQSIYAFRGATIRNIEDFERDYPDATTILLEQNYRSTQTILNAANSVIARNTGRREKRLWTEEGEGELIVGYVADNEHDEARFVAQEIDSLADSAGLKYSDVAVFYRTNNSSRALEEVFIRAGIPYKVVGGVRFYERREIRDIVAYLRVLDNPGDSVSMRRILNTPRRGIGDRAEACVAVYAENTGANFNDALQAAAEGRVPMLNSRSEKAIASFVQMLDQLRGKLDDELGDVVEAVLERTGYRRELEASSDPQDLARLDNLNELVSVAHEFSTDLANARALAEQGEGESVDEDIPDTGVLAQFLERVSLVADADEIPEDGAGVVTMMTLHTAKGLEFPAVFVTGWEDGMFPHMRALGDPNELSEERRLAYVGITRARQRLYLSRAKVRSSWGQPMLNPESRFLREIPEDLINWRRVEQPSSSMSAPVGNAGRYGDPRPSPSRPAPARNRPVITLEPGDRVTHDKYGLGRVEEVTGVGDLAMSLIDFGSGGRVKLMHNHAPVQKL</sequence>
<dbReference type="GO" id="GO:0003678">
    <property type="term" value="F:DNA helicase activity"/>
    <property type="evidence" value="ECO:0007669"/>
    <property type="project" value="UniProtKB-EC"/>
</dbReference>
<keyword evidence="18" id="KW-1185">Reference proteome</keyword>